<reference evidence="2" key="1">
    <citation type="submission" date="2018-05" db="EMBL/GenBank/DDBJ databases">
        <authorList>
            <person name="Lanie J.A."/>
            <person name="Ng W.-L."/>
            <person name="Kazmierczak K.M."/>
            <person name="Andrzejewski T.M."/>
            <person name="Davidsen T.M."/>
            <person name="Wayne K.J."/>
            <person name="Tettelin H."/>
            <person name="Glass J.I."/>
            <person name="Rusch D."/>
            <person name="Podicherti R."/>
            <person name="Tsui H.-C.T."/>
            <person name="Winkler M.E."/>
        </authorList>
    </citation>
    <scope>NUCLEOTIDE SEQUENCE</scope>
</reference>
<dbReference type="GO" id="GO:0019239">
    <property type="term" value="F:deaminase activity"/>
    <property type="evidence" value="ECO:0007669"/>
    <property type="project" value="TreeGrafter"/>
</dbReference>
<proteinExistence type="inferred from homology"/>
<dbReference type="PANTHER" id="PTHR11803:SF58">
    <property type="entry name" value="PROTEIN HMF1-RELATED"/>
    <property type="match status" value="1"/>
</dbReference>
<dbReference type="Pfam" id="PF01042">
    <property type="entry name" value="Ribonuc_L-PSP"/>
    <property type="match status" value="1"/>
</dbReference>
<dbReference type="InterPro" id="IPR035959">
    <property type="entry name" value="RutC-like_sf"/>
</dbReference>
<dbReference type="AlphaFoldDB" id="A0A382CFY6"/>
<dbReference type="EMBL" id="UINC01034310">
    <property type="protein sequence ID" value="SVB24950.1"/>
    <property type="molecule type" value="Genomic_DNA"/>
</dbReference>
<gene>
    <name evidence="2" type="ORF">METZ01_LOCUS177804</name>
</gene>
<dbReference type="Gene3D" id="3.30.1330.40">
    <property type="entry name" value="RutC-like"/>
    <property type="match status" value="1"/>
</dbReference>
<evidence type="ECO:0000313" key="2">
    <source>
        <dbReference type="EMBL" id="SVB24950.1"/>
    </source>
</evidence>
<dbReference type="GO" id="GO:0005829">
    <property type="term" value="C:cytosol"/>
    <property type="evidence" value="ECO:0007669"/>
    <property type="project" value="TreeGrafter"/>
</dbReference>
<organism evidence="2">
    <name type="scientific">marine metagenome</name>
    <dbReference type="NCBI Taxonomy" id="408172"/>
    <lineage>
        <taxon>unclassified sequences</taxon>
        <taxon>metagenomes</taxon>
        <taxon>ecological metagenomes</taxon>
    </lineage>
</organism>
<sequence>MPAIQRILLDDLPAPVSHYCHVVRANDRVWISGMVGIRKDGSVPEDVETQFKVAIDCLDCALRAAGGGPEHIVKVQVFLTDVNDRAKINPIRENYFGTHRPASTLVEVSGLISPELKVEIEAEAVVG</sequence>
<dbReference type="SUPFAM" id="SSF55298">
    <property type="entry name" value="YjgF-like"/>
    <property type="match status" value="1"/>
</dbReference>
<dbReference type="InterPro" id="IPR006175">
    <property type="entry name" value="YjgF/YER057c/UK114"/>
</dbReference>
<dbReference type="PANTHER" id="PTHR11803">
    <property type="entry name" value="2-IMINOBUTANOATE/2-IMINOPROPANOATE DEAMINASE RIDA"/>
    <property type="match status" value="1"/>
</dbReference>
<protein>
    <submittedName>
        <fullName evidence="2">Uncharacterized protein</fullName>
    </submittedName>
</protein>
<name>A0A382CFY6_9ZZZZ</name>
<comment type="similarity">
    <text evidence="1">Belongs to the RutC family.</text>
</comment>
<dbReference type="CDD" id="cd00448">
    <property type="entry name" value="YjgF_YER057c_UK114_family"/>
    <property type="match status" value="1"/>
</dbReference>
<evidence type="ECO:0000256" key="1">
    <source>
        <dbReference type="ARBA" id="ARBA00010552"/>
    </source>
</evidence>
<accession>A0A382CFY6</accession>